<keyword evidence="3" id="KW-1185">Reference proteome</keyword>
<dbReference type="GO" id="GO:0016034">
    <property type="term" value="F:maleylacetoacetate isomerase activity"/>
    <property type="evidence" value="ECO:0007669"/>
    <property type="project" value="TreeGrafter"/>
</dbReference>
<evidence type="ECO:0000313" key="3">
    <source>
        <dbReference type="Proteomes" id="UP000256845"/>
    </source>
</evidence>
<dbReference type="SUPFAM" id="SSF52833">
    <property type="entry name" value="Thioredoxin-like"/>
    <property type="match status" value="1"/>
</dbReference>
<dbReference type="GO" id="GO:0004364">
    <property type="term" value="F:glutathione transferase activity"/>
    <property type="evidence" value="ECO:0007669"/>
    <property type="project" value="TreeGrafter"/>
</dbReference>
<dbReference type="Proteomes" id="UP000256845">
    <property type="component" value="Unassembled WGS sequence"/>
</dbReference>
<dbReference type="PROSITE" id="PS50404">
    <property type="entry name" value="GST_NTER"/>
    <property type="match status" value="1"/>
</dbReference>
<protein>
    <submittedName>
        <fullName evidence="2">Glutathione S-transferase</fullName>
    </submittedName>
</protein>
<keyword evidence="2" id="KW-0808">Transferase</keyword>
<dbReference type="EMBL" id="QRDW01000001">
    <property type="protein sequence ID" value="RED54090.1"/>
    <property type="molecule type" value="Genomic_DNA"/>
</dbReference>
<organism evidence="2 3">
    <name type="scientific">Aestuariispira insulae</name>
    <dbReference type="NCBI Taxonomy" id="1461337"/>
    <lineage>
        <taxon>Bacteria</taxon>
        <taxon>Pseudomonadati</taxon>
        <taxon>Pseudomonadota</taxon>
        <taxon>Alphaproteobacteria</taxon>
        <taxon>Rhodospirillales</taxon>
        <taxon>Kiloniellaceae</taxon>
        <taxon>Aestuariispira</taxon>
    </lineage>
</organism>
<dbReference type="AlphaFoldDB" id="A0A3D9HXE9"/>
<dbReference type="RefSeq" id="WP_115935174.1">
    <property type="nucleotide sequence ID" value="NZ_QRDW01000001.1"/>
</dbReference>
<accession>A0A3D9HXE9</accession>
<sequence length="203" mass="23218">MQLLCSPSSPYVRKARIVRLEKKLTPDISETMVVAMESPPQLLDANPLSKIPALVRPGLPPLFDSPVICEYLDSLPSPVPALLVEKGEARWQALRLQAMADGAIDACFNMVTERRRDEEKRSPLWQDRWMNAVMRSLDRMEQECGTWQTDLDLGQIATGCLLGYLGFRFESLDWRANRPHLAKKFDEWMARPSFRETIPFDPT</sequence>
<dbReference type="Gene3D" id="1.20.1050.10">
    <property type="match status" value="1"/>
</dbReference>
<dbReference type="Pfam" id="PF13409">
    <property type="entry name" value="GST_N_2"/>
    <property type="match status" value="1"/>
</dbReference>
<dbReference type="SUPFAM" id="SSF47616">
    <property type="entry name" value="GST C-terminal domain-like"/>
    <property type="match status" value="1"/>
</dbReference>
<dbReference type="GO" id="GO:0006749">
    <property type="term" value="P:glutathione metabolic process"/>
    <property type="evidence" value="ECO:0007669"/>
    <property type="project" value="TreeGrafter"/>
</dbReference>
<gene>
    <name evidence="2" type="ORF">DFP90_101893</name>
</gene>
<comment type="caution">
    <text evidence="2">The sequence shown here is derived from an EMBL/GenBank/DDBJ whole genome shotgun (WGS) entry which is preliminary data.</text>
</comment>
<name>A0A3D9HXE9_9PROT</name>
<dbReference type="PANTHER" id="PTHR42673">
    <property type="entry name" value="MALEYLACETOACETATE ISOMERASE"/>
    <property type="match status" value="1"/>
</dbReference>
<dbReference type="GO" id="GO:0006559">
    <property type="term" value="P:L-phenylalanine catabolic process"/>
    <property type="evidence" value="ECO:0007669"/>
    <property type="project" value="TreeGrafter"/>
</dbReference>
<dbReference type="CDD" id="cd03205">
    <property type="entry name" value="GST_C_6"/>
    <property type="match status" value="1"/>
</dbReference>
<evidence type="ECO:0000259" key="1">
    <source>
        <dbReference type="PROSITE" id="PS50404"/>
    </source>
</evidence>
<dbReference type="InterPro" id="IPR036282">
    <property type="entry name" value="Glutathione-S-Trfase_C_sf"/>
</dbReference>
<dbReference type="OrthoDB" id="9795329at2"/>
<dbReference type="InterPro" id="IPR004045">
    <property type="entry name" value="Glutathione_S-Trfase_N"/>
</dbReference>
<feature type="domain" description="GST N-terminal" evidence="1">
    <location>
        <begin position="1"/>
        <end position="80"/>
    </location>
</feature>
<dbReference type="PANTHER" id="PTHR42673:SF4">
    <property type="entry name" value="MALEYLACETOACETATE ISOMERASE"/>
    <property type="match status" value="1"/>
</dbReference>
<dbReference type="InterPro" id="IPR036249">
    <property type="entry name" value="Thioredoxin-like_sf"/>
</dbReference>
<evidence type="ECO:0000313" key="2">
    <source>
        <dbReference type="EMBL" id="RED54090.1"/>
    </source>
</evidence>
<proteinExistence type="predicted"/>
<reference evidence="2 3" key="1">
    <citation type="submission" date="2018-07" db="EMBL/GenBank/DDBJ databases">
        <title>Genomic Encyclopedia of Type Strains, Phase III (KMG-III): the genomes of soil and plant-associated and newly described type strains.</title>
        <authorList>
            <person name="Whitman W."/>
        </authorList>
    </citation>
    <scope>NUCLEOTIDE SEQUENCE [LARGE SCALE GENOMIC DNA]</scope>
    <source>
        <strain evidence="2 3">CECT 8488</strain>
    </source>
</reference>
<dbReference type="Gene3D" id="3.40.30.10">
    <property type="entry name" value="Glutaredoxin"/>
    <property type="match status" value="1"/>
</dbReference>